<accession>A0ABV8KVF9</accession>
<dbReference type="InterPro" id="IPR050270">
    <property type="entry name" value="DegV_domain_contain"/>
</dbReference>
<keyword evidence="1" id="KW-0446">Lipid-binding</keyword>
<dbReference type="PROSITE" id="PS51482">
    <property type="entry name" value="DEGV"/>
    <property type="match status" value="1"/>
</dbReference>
<dbReference type="PANTHER" id="PTHR33434:SF2">
    <property type="entry name" value="FATTY ACID-BINDING PROTEIN TM_1468"/>
    <property type="match status" value="1"/>
</dbReference>
<organism evidence="2 3">
    <name type="scientific">Micromonospora zhanjiangensis</name>
    <dbReference type="NCBI Taxonomy" id="1522057"/>
    <lineage>
        <taxon>Bacteria</taxon>
        <taxon>Bacillati</taxon>
        <taxon>Actinomycetota</taxon>
        <taxon>Actinomycetes</taxon>
        <taxon>Micromonosporales</taxon>
        <taxon>Micromonosporaceae</taxon>
        <taxon>Micromonospora</taxon>
    </lineage>
</organism>
<evidence type="ECO:0000313" key="3">
    <source>
        <dbReference type="Proteomes" id="UP001595868"/>
    </source>
</evidence>
<evidence type="ECO:0000313" key="2">
    <source>
        <dbReference type="EMBL" id="MFC4109966.1"/>
    </source>
</evidence>
<dbReference type="SUPFAM" id="SSF82549">
    <property type="entry name" value="DAK1/DegV-like"/>
    <property type="match status" value="1"/>
</dbReference>
<dbReference type="NCBIfam" id="TIGR00762">
    <property type="entry name" value="DegV"/>
    <property type="match status" value="1"/>
</dbReference>
<dbReference type="Gene3D" id="3.40.50.10170">
    <property type="match status" value="1"/>
</dbReference>
<reference evidence="3" key="1">
    <citation type="journal article" date="2019" name="Int. J. Syst. Evol. Microbiol.">
        <title>The Global Catalogue of Microorganisms (GCM) 10K type strain sequencing project: providing services to taxonomists for standard genome sequencing and annotation.</title>
        <authorList>
            <consortium name="The Broad Institute Genomics Platform"/>
            <consortium name="The Broad Institute Genome Sequencing Center for Infectious Disease"/>
            <person name="Wu L."/>
            <person name="Ma J."/>
        </authorList>
    </citation>
    <scope>NUCLEOTIDE SEQUENCE [LARGE SCALE GENOMIC DNA]</scope>
    <source>
        <strain evidence="3">2902at01</strain>
    </source>
</reference>
<dbReference type="PANTHER" id="PTHR33434">
    <property type="entry name" value="DEGV DOMAIN-CONTAINING PROTEIN DR_1986-RELATED"/>
    <property type="match status" value="1"/>
</dbReference>
<dbReference type="EMBL" id="JBHSBN010000031">
    <property type="protein sequence ID" value="MFC4109966.1"/>
    <property type="molecule type" value="Genomic_DNA"/>
</dbReference>
<protein>
    <submittedName>
        <fullName evidence="2">DegV family protein</fullName>
    </submittedName>
</protein>
<comment type="caution">
    <text evidence="2">The sequence shown here is derived from an EMBL/GenBank/DDBJ whole genome shotgun (WGS) entry which is preliminary data.</text>
</comment>
<gene>
    <name evidence="2" type="ORF">ACFOX0_29080</name>
</gene>
<evidence type="ECO:0000256" key="1">
    <source>
        <dbReference type="ARBA" id="ARBA00023121"/>
    </source>
</evidence>
<dbReference type="RefSeq" id="WP_377552041.1">
    <property type="nucleotide sequence ID" value="NZ_JBHSBN010000031.1"/>
</dbReference>
<proteinExistence type="predicted"/>
<sequence>MPVAVVTDSTAYLPAELAGEHDLTVVPLTVVVNGTEGLEGDEVSPDDVARALGERRHAVTTSRPAPEQFARTYQELLDGGAAGVVSVHLSAGLSGTAAAASLAAARFGGRITVVDSRSTGMGLGFPALAAGAAAARGADLTAVRQAALDAADRTRTFFYVDTLEFLRRGGRINAASALLGTALSVKPILHVKEGAIVLRDRVRTASRGLARLVDLAVETAGDAEVDVAVHHLAAPGRAAELATALADRLGDRLRDRYVTEVGAVVAAHAGPGLAGIVVHRRP</sequence>
<dbReference type="InterPro" id="IPR043168">
    <property type="entry name" value="DegV_C"/>
</dbReference>
<dbReference type="Pfam" id="PF02645">
    <property type="entry name" value="DegV"/>
    <property type="match status" value="1"/>
</dbReference>
<dbReference type="Proteomes" id="UP001595868">
    <property type="component" value="Unassembled WGS sequence"/>
</dbReference>
<dbReference type="Gene3D" id="3.30.1180.10">
    <property type="match status" value="1"/>
</dbReference>
<name>A0ABV8KVF9_9ACTN</name>
<dbReference type="InterPro" id="IPR003797">
    <property type="entry name" value="DegV"/>
</dbReference>
<keyword evidence="3" id="KW-1185">Reference proteome</keyword>